<keyword evidence="4" id="KW-0808">Transferase</keyword>
<evidence type="ECO:0000313" key="15">
    <source>
        <dbReference type="EMBL" id="GBG26514.1"/>
    </source>
</evidence>
<comment type="similarity">
    <text evidence="11">Belongs to the protein kinase superfamily.</text>
</comment>
<dbReference type="CDD" id="cd05123">
    <property type="entry name" value="STKc_AGC"/>
    <property type="match status" value="1"/>
</dbReference>
<feature type="compositionally biased region" description="Low complexity" evidence="12">
    <location>
        <begin position="48"/>
        <end position="61"/>
    </location>
</feature>
<dbReference type="PROSITE" id="PS51285">
    <property type="entry name" value="AGC_KINASE_CTER"/>
    <property type="match status" value="1"/>
</dbReference>
<dbReference type="EC" id="2.7.11.1" evidence="1"/>
<feature type="domain" description="AGC-kinase C-terminal" evidence="14">
    <location>
        <begin position="356"/>
        <end position="427"/>
    </location>
</feature>
<evidence type="ECO:0000256" key="1">
    <source>
        <dbReference type="ARBA" id="ARBA00012513"/>
    </source>
</evidence>
<evidence type="ECO:0000256" key="2">
    <source>
        <dbReference type="ARBA" id="ARBA00022527"/>
    </source>
</evidence>
<dbReference type="InParanoid" id="A0A2R5GF99"/>
<evidence type="ECO:0000313" key="16">
    <source>
        <dbReference type="Proteomes" id="UP000241890"/>
    </source>
</evidence>
<dbReference type="InterPro" id="IPR008271">
    <property type="entry name" value="Ser/Thr_kinase_AS"/>
</dbReference>
<dbReference type="SMART" id="SM00133">
    <property type="entry name" value="S_TK_X"/>
    <property type="match status" value="1"/>
</dbReference>
<evidence type="ECO:0000256" key="7">
    <source>
        <dbReference type="ARBA" id="ARBA00022840"/>
    </source>
</evidence>
<dbReference type="PANTHER" id="PTHR24351">
    <property type="entry name" value="RIBOSOMAL PROTEIN S6 KINASE"/>
    <property type="match status" value="1"/>
</dbReference>
<keyword evidence="6 15" id="KW-0418">Kinase</keyword>
<evidence type="ECO:0000256" key="6">
    <source>
        <dbReference type="ARBA" id="ARBA00022777"/>
    </source>
</evidence>
<dbReference type="Pfam" id="PF00433">
    <property type="entry name" value="Pkinase_C"/>
    <property type="match status" value="1"/>
</dbReference>
<proteinExistence type="inferred from homology"/>
<dbReference type="SMART" id="SM00220">
    <property type="entry name" value="S_TKc"/>
    <property type="match status" value="1"/>
</dbReference>
<dbReference type="Gene3D" id="1.10.510.10">
    <property type="entry name" value="Transferase(Phosphotransferase) domain 1"/>
    <property type="match status" value="1"/>
</dbReference>
<dbReference type="FunFam" id="1.10.510.10:FF:000008">
    <property type="entry name" value="Non-specific serine/threonine protein kinase"/>
    <property type="match status" value="1"/>
</dbReference>
<dbReference type="Proteomes" id="UP000241890">
    <property type="component" value="Unassembled WGS sequence"/>
</dbReference>
<evidence type="ECO:0000259" key="14">
    <source>
        <dbReference type="PROSITE" id="PS51285"/>
    </source>
</evidence>
<dbReference type="OrthoDB" id="63267at2759"/>
<keyword evidence="2 11" id="KW-0723">Serine/threonine-protein kinase</keyword>
<name>A0A2R5GF99_9STRA</name>
<dbReference type="SUPFAM" id="SSF56112">
    <property type="entry name" value="Protein kinase-like (PK-like)"/>
    <property type="match status" value="1"/>
</dbReference>
<dbReference type="InterPro" id="IPR011009">
    <property type="entry name" value="Kinase-like_dom_sf"/>
</dbReference>
<dbReference type="InterPro" id="IPR045270">
    <property type="entry name" value="STKc_AGC"/>
</dbReference>
<evidence type="ECO:0000256" key="10">
    <source>
        <dbReference type="PROSITE-ProRule" id="PRU10141"/>
    </source>
</evidence>
<keyword evidence="3" id="KW-0597">Phosphoprotein</keyword>
<evidence type="ECO:0000256" key="3">
    <source>
        <dbReference type="ARBA" id="ARBA00022553"/>
    </source>
</evidence>
<comment type="catalytic activity">
    <reaction evidence="8">
        <text>L-threonyl-[protein] + ATP = O-phospho-L-threonyl-[protein] + ADP + H(+)</text>
        <dbReference type="Rhea" id="RHEA:46608"/>
        <dbReference type="Rhea" id="RHEA-COMP:11060"/>
        <dbReference type="Rhea" id="RHEA-COMP:11605"/>
        <dbReference type="ChEBI" id="CHEBI:15378"/>
        <dbReference type="ChEBI" id="CHEBI:30013"/>
        <dbReference type="ChEBI" id="CHEBI:30616"/>
        <dbReference type="ChEBI" id="CHEBI:61977"/>
        <dbReference type="ChEBI" id="CHEBI:456216"/>
        <dbReference type="EC" id="2.7.11.1"/>
    </reaction>
</comment>
<feature type="binding site" evidence="10">
    <location>
        <position position="130"/>
    </location>
    <ligand>
        <name>ATP</name>
        <dbReference type="ChEBI" id="CHEBI:30616"/>
    </ligand>
</feature>
<keyword evidence="7 10" id="KW-0067">ATP-binding</keyword>
<evidence type="ECO:0000256" key="9">
    <source>
        <dbReference type="ARBA" id="ARBA00048679"/>
    </source>
</evidence>
<dbReference type="AlphaFoldDB" id="A0A2R5GF99"/>
<dbReference type="InterPro" id="IPR000719">
    <property type="entry name" value="Prot_kinase_dom"/>
</dbReference>
<evidence type="ECO:0000259" key="13">
    <source>
        <dbReference type="PROSITE" id="PS50011"/>
    </source>
</evidence>
<organism evidence="15 16">
    <name type="scientific">Hondaea fermentalgiana</name>
    <dbReference type="NCBI Taxonomy" id="2315210"/>
    <lineage>
        <taxon>Eukaryota</taxon>
        <taxon>Sar</taxon>
        <taxon>Stramenopiles</taxon>
        <taxon>Bigyra</taxon>
        <taxon>Labyrinthulomycetes</taxon>
        <taxon>Thraustochytrida</taxon>
        <taxon>Thraustochytriidae</taxon>
        <taxon>Hondaea</taxon>
    </lineage>
</organism>
<keyword evidence="16" id="KW-1185">Reference proteome</keyword>
<evidence type="ECO:0000256" key="12">
    <source>
        <dbReference type="SAM" id="MobiDB-lite"/>
    </source>
</evidence>
<dbReference type="FunFam" id="3.30.200.20:FF:000048">
    <property type="entry name" value="Non-specific serine/threonine protein kinase"/>
    <property type="match status" value="1"/>
</dbReference>
<feature type="region of interest" description="Disordered" evidence="12">
    <location>
        <begin position="1"/>
        <end position="90"/>
    </location>
</feature>
<keyword evidence="5 10" id="KW-0547">Nucleotide-binding</keyword>
<dbReference type="Pfam" id="PF00069">
    <property type="entry name" value="Pkinase"/>
    <property type="match status" value="1"/>
</dbReference>
<evidence type="ECO:0000256" key="8">
    <source>
        <dbReference type="ARBA" id="ARBA00047899"/>
    </source>
</evidence>
<dbReference type="PROSITE" id="PS50011">
    <property type="entry name" value="PROTEIN_KINASE_DOM"/>
    <property type="match status" value="1"/>
</dbReference>
<evidence type="ECO:0000256" key="5">
    <source>
        <dbReference type="ARBA" id="ARBA00022741"/>
    </source>
</evidence>
<dbReference type="EMBL" id="BEYU01000021">
    <property type="protein sequence ID" value="GBG26514.1"/>
    <property type="molecule type" value="Genomic_DNA"/>
</dbReference>
<evidence type="ECO:0000256" key="11">
    <source>
        <dbReference type="RuleBase" id="RU000304"/>
    </source>
</evidence>
<evidence type="ECO:0000256" key="4">
    <source>
        <dbReference type="ARBA" id="ARBA00022679"/>
    </source>
</evidence>
<feature type="compositionally biased region" description="Low complexity" evidence="12">
    <location>
        <begin position="13"/>
        <end position="23"/>
    </location>
</feature>
<dbReference type="InterPro" id="IPR017441">
    <property type="entry name" value="Protein_kinase_ATP_BS"/>
</dbReference>
<reference evidence="15 16" key="1">
    <citation type="submission" date="2017-12" db="EMBL/GenBank/DDBJ databases">
        <title>Sequencing, de novo assembly and annotation of complete genome of a new Thraustochytrid species, strain FCC1311.</title>
        <authorList>
            <person name="Sedici K."/>
            <person name="Godart F."/>
            <person name="Aiese Cigliano R."/>
            <person name="Sanseverino W."/>
            <person name="Barakat M."/>
            <person name="Ortet P."/>
            <person name="Marechal E."/>
            <person name="Cagnac O."/>
            <person name="Amato A."/>
        </authorList>
    </citation>
    <scope>NUCLEOTIDE SEQUENCE [LARGE SCALE GENOMIC DNA]</scope>
</reference>
<dbReference type="Gene3D" id="3.30.200.20">
    <property type="entry name" value="Phosphorylase Kinase, domain 1"/>
    <property type="match status" value="1"/>
</dbReference>
<sequence>MGNESSSRKRFSKLSSKSQASQSVTGAKPAKGATSRSAATKDVSKKQASATSAASASASTAEPNLQPDNGRLDDFSESDPSPMMSQVAENSAKKKVSLEDFVLMTVVGKGSFGKVIQVKKKDTGKVYAMKVLKKEQVLKRKQFEHTMAERRILEEIDHPFIVSLRFAFQTTQKLYMIFDYFNGGELFHYLSKGGRFSEERARFYAAEIALGLEHVHSMNIIYRDLKPENLLLDADGHIRITDFGLSKENVTDDNVRSFCGTPEYLAPEILRRNSYGRSVDWWSLGTLLYEMISGLPPFYDRNRDRMYKKILGADLRFPAHMNPEARSICRGMLQRDPLQRLGYRGAQEIKSHPFFASIDFDALLKKKIEPPFKPVVAGTEDTRNVDKTFTTIPAAVTPTPADGALSKVNEDFKDFTYTATNVFDGESYRVSCIDDEFDEFTAKRTTA</sequence>
<comment type="catalytic activity">
    <reaction evidence="9">
        <text>L-seryl-[protein] + ATP = O-phospho-L-seryl-[protein] + ADP + H(+)</text>
        <dbReference type="Rhea" id="RHEA:17989"/>
        <dbReference type="Rhea" id="RHEA-COMP:9863"/>
        <dbReference type="Rhea" id="RHEA-COMP:11604"/>
        <dbReference type="ChEBI" id="CHEBI:15378"/>
        <dbReference type="ChEBI" id="CHEBI:29999"/>
        <dbReference type="ChEBI" id="CHEBI:30616"/>
        <dbReference type="ChEBI" id="CHEBI:83421"/>
        <dbReference type="ChEBI" id="CHEBI:456216"/>
        <dbReference type="EC" id="2.7.11.1"/>
    </reaction>
</comment>
<dbReference type="GO" id="GO:0004674">
    <property type="term" value="F:protein serine/threonine kinase activity"/>
    <property type="evidence" value="ECO:0007669"/>
    <property type="project" value="UniProtKB-KW"/>
</dbReference>
<dbReference type="PROSITE" id="PS00108">
    <property type="entry name" value="PROTEIN_KINASE_ST"/>
    <property type="match status" value="1"/>
</dbReference>
<dbReference type="GO" id="GO:0005524">
    <property type="term" value="F:ATP binding"/>
    <property type="evidence" value="ECO:0007669"/>
    <property type="project" value="UniProtKB-UniRule"/>
</dbReference>
<gene>
    <name evidence="15" type="ORF">FCC1311_027352</name>
</gene>
<feature type="domain" description="Protein kinase" evidence="13">
    <location>
        <begin position="101"/>
        <end position="355"/>
    </location>
</feature>
<protein>
    <recommendedName>
        <fullName evidence="1">non-specific serine/threonine protein kinase</fullName>
        <ecNumber evidence="1">2.7.11.1</ecNumber>
    </recommendedName>
</protein>
<dbReference type="InterPro" id="IPR000961">
    <property type="entry name" value="AGC-kinase_C"/>
</dbReference>
<accession>A0A2R5GF99</accession>
<dbReference type="InterPro" id="IPR017892">
    <property type="entry name" value="Pkinase_C"/>
</dbReference>
<comment type="caution">
    <text evidence="15">The sequence shown here is derived from an EMBL/GenBank/DDBJ whole genome shotgun (WGS) entry which is preliminary data.</text>
</comment>
<dbReference type="PROSITE" id="PS00107">
    <property type="entry name" value="PROTEIN_KINASE_ATP"/>
    <property type="match status" value="1"/>
</dbReference>